<feature type="region of interest" description="Disordered" evidence="1">
    <location>
        <begin position="162"/>
        <end position="193"/>
    </location>
</feature>
<evidence type="ECO:0000256" key="1">
    <source>
        <dbReference type="SAM" id="MobiDB-lite"/>
    </source>
</evidence>
<feature type="compositionally biased region" description="Basic residues" evidence="1">
    <location>
        <begin position="175"/>
        <end position="193"/>
    </location>
</feature>
<dbReference type="EMBL" id="KQ964252">
    <property type="protein sequence ID" value="KXJ90493.1"/>
    <property type="molecule type" value="Genomic_DNA"/>
</dbReference>
<dbReference type="InterPro" id="IPR010730">
    <property type="entry name" value="HET"/>
</dbReference>
<feature type="domain" description="Heterokaryon incompatibility" evidence="2">
    <location>
        <begin position="61"/>
        <end position="177"/>
    </location>
</feature>
<reference evidence="4" key="1">
    <citation type="submission" date="2016-02" db="EMBL/GenBank/DDBJ databases">
        <title>Draft genome sequence of Microdochium bolleyi, a fungal endophyte of beachgrass.</title>
        <authorList>
            <consortium name="DOE Joint Genome Institute"/>
            <person name="David A.S."/>
            <person name="May G."/>
            <person name="Haridas S."/>
            <person name="Lim J."/>
            <person name="Wang M."/>
            <person name="Labutti K."/>
            <person name="Lipzen A."/>
            <person name="Barry K."/>
            <person name="Grigoriev I.V."/>
        </authorList>
    </citation>
    <scope>NUCLEOTIDE SEQUENCE [LARGE SCALE GENOMIC DNA]</scope>
    <source>
        <strain evidence="4">J235TASD1</strain>
    </source>
</reference>
<dbReference type="Pfam" id="PF06985">
    <property type="entry name" value="HET"/>
    <property type="match status" value="1"/>
</dbReference>
<dbReference type="InterPro" id="IPR052895">
    <property type="entry name" value="HetReg/Transcr_Mod"/>
</dbReference>
<evidence type="ECO:0000313" key="3">
    <source>
        <dbReference type="EMBL" id="KXJ90493.1"/>
    </source>
</evidence>
<accession>A0A136J037</accession>
<dbReference type="Proteomes" id="UP000070501">
    <property type="component" value="Unassembled WGS sequence"/>
</dbReference>
<dbReference type="AlphaFoldDB" id="A0A136J037"/>
<keyword evidence="4" id="KW-1185">Reference proteome</keyword>
<name>A0A136J037_9PEZI</name>
<sequence length="193" mass="22107">MAEPPAALAPAQPDDKPSTYRYTSLDTSARSIRLLRLNSNKGPVKCELVTQQLEHGAFTPYEAVSYVWGPPDLCETISVSGVDMPVTASLIRMLQDLRERRHEYLWIDAICIDQANTAERNHQVQQMGQIYRSARRVIFYLGESTFRINVLMQSLWKLQMGSRRGSTRPTNNNHHEKRHVPNRGRKASGRRFN</sequence>
<feature type="compositionally biased region" description="Low complexity" evidence="1">
    <location>
        <begin position="1"/>
        <end position="12"/>
    </location>
</feature>
<dbReference type="STRING" id="196109.A0A136J037"/>
<dbReference type="InParanoid" id="A0A136J037"/>
<proteinExistence type="predicted"/>
<evidence type="ECO:0000259" key="2">
    <source>
        <dbReference type="Pfam" id="PF06985"/>
    </source>
</evidence>
<dbReference type="PANTHER" id="PTHR24148:SF73">
    <property type="entry name" value="HET DOMAIN PROTEIN (AFU_ORTHOLOGUE AFUA_8G01020)"/>
    <property type="match status" value="1"/>
</dbReference>
<gene>
    <name evidence="3" type="ORF">Micbo1qcDRAFT_205328</name>
</gene>
<feature type="region of interest" description="Disordered" evidence="1">
    <location>
        <begin position="1"/>
        <end position="22"/>
    </location>
</feature>
<organism evidence="3 4">
    <name type="scientific">Microdochium bolleyi</name>
    <dbReference type="NCBI Taxonomy" id="196109"/>
    <lineage>
        <taxon>Eukaryota</taxon>
        <taxon>Fungi</taxon>
        <taxon>Dikarya</taxon>
        <taxon>Ascomycota</taxon>
        <taxon>Pezizomycotina</taxon>
        <taxon>Sordariomycetes</taxon>
        <taxon>Xylariomycetidae</taxon>
        <taxon>Xylariales</taxon>
        <taxon>Microdochiaceae</taxon>
        <taxon>Microdochium</taxon>
    </lineage>
</organism>
<dbReference type="PANTHER" id="PTHR24148">
    <property type="entry name" value="ANKYRIN REPEAT DOMAIN-CONTAINING PROTEIN 39 HOMOLOG-RELATED"/>
    <property type="match status" value="1"/>
</dbReference>
<protein>
    <submittedName>
        <fullName evidence="3">Heterokaryon incompatibility protein-domain-containing protein</fullName>
    </submittedName>
</protein>
<dbReference type="OrthoDB" id="194358at2759"/>
<evidence type="ECO:0000313" key="4">
    <source>
        <dbReference type="Proteomes" id="UP000070501"/>
    </source>
</evidence>